<evidence type="ECO:0000256" key="4">
    <source>
        <dbReference type="ARBA" id="ARBA00023163"/>
    </source>
</evidence>
<keyword evidence="7" id="KW-1185">Reference proteome</keyword>
<keyword evidence="4" id="KW-0804">Transcription</keyword>
<sequence length="295" mass="31753">MPVAPLRPKGPPLNAMRAFETAARRESFVAAAEELGVTPGAVSQQVKSLEDWAGSALFRRHAQGVTLTEAGQALLPTFVAAFDALGAATQALRSIRPVQELHIAALPCVAQLWLPARLERLRAAFPALKISVTAMETPPNLNRELFDLALFYYPADDAPSHALPLAQDRIFPVCAPCIAARLTQVADINGQVLLQDQTWAQDWVIWSREAAVSIQDPEKGPQYSLYSLALQEAVAGAGVLMGHEALVADALEEGRLVRPFATPVADTGRALMLTQPPHGRRGPDLGAVVDQLRRA</sequence>
<dbReference type="Proteomes" id="UP000043764">
    <property type="component" value="Unassembled WGS sequence"/>
</dbReference>
<evidence type="ECO:0000259" key="5">
    <source>
        <dbReference type="PROSITE" id="PS50931"/>
    </source>
</evidence>
<organism evidence="6 7">
    <name type="scientific">Phaeobacter italicus</name>
    <dbReference type="NCBI Taxonomy" id="481446"/>
    <lineage>
        <taxon>Bacteria</taxon>
        <taxon>Pseudomonadati</taxon>
        <taxon>Pseudomonadota</taxon>
        <taxon>Alphaproteobacteria</taxon>
        <taxon>Rhodobacterales</taxon>
        <taxon>Roseobacteraceae</taxon>
        <taxon>Phaeobacter</taxon>
    </lineage>
</organism>
<dbReference type="PROSITE" id="PS50931">
    <property type="entry name" value="HTH_LYSR"/>
    <property type="match status" value="1"/>
</dbReference>
<dbReference type="STRING" id="481446.NIT7645_03780"/>
<dbReference type="Pfam" id="PF03466">
    <property type="entry name" value="LysR_substrate"/>
    <property type="match status" value="1"/>
</dbReference>
<dbReference type="Pfam" id="PF00126">
    <property type="entry name" value="HTH_1"/>
    <property type="match status" value="1"/>
</dbReference>
<dbReference type="InterPro" id="IPR005119">
    <property type="entry name" value="LysR_subst-bd"/>
</dbReference>
<dbReference type="GO" id="GO:0043565">
    <property type="term" value="F:sequence-specific DNA binding"/>
    <property type="evidence" value="ECO:0007669"/>
    <property type="project" value="TreeGrafter"/>
</dbReference>
<dbReference type="RefSeq" id="WP_008559615.1">
    <property type="nucleotide sequence ID" value="NZ_CVQZ01000036.1"/>
</dbReference>
<name>A0A0H5DHA2_9RHOB</name>
<reference evidence="6 7" key="1">
    <citation type="submission" date="2015-05" db="EMBL/GenBank/DDBJ databases">
        <authorList>
            <person name="Rodrigo-Torres Lidia"/>
            <person name="Arahal R.David."/>
        </authorList>
    </citation>
    <scope>NUCLEOTIDE SEQUENCE [LARGE SCALE GENOMIC DNA]</scope>
    <source>
        <strain evidence="6 7">CECT 7321</strain>
    </source>
</reference>
<evidence type="ECO:0000313" key="7">
    <source>
        <dbReference type="Proteomes" id="UP000043764"/>
    </source>
</evidence>
<dbReference type="PRINTS" id="PR00039">
    <property type="entry name" value="HTHLYSR"/>
</dbReference>
<dbReference type="InterPro" id="IPR000847">
    <property type="entry name" value="LysR_HTH_N"/>
</dbReference>
<dbReference type="GO" id="GO:0006351">
    <property type="term" value="P:DNA-templated transcription"/>
    <property type="evidence" value="ECO:0007669"/>
    <property type="project" value="TreeGrafter"/>
</dbReference>
<comment type="similarity">
    <text evidence="1">Belongs to the LysR transcriptional regulatory family.</text>
</comment>
<evidence type="ECO:0000256" key="3">
    <source>
        <dbReference type="ARBA" id="ARBA00023125"/>
    </source>
</evidence>
<dbReference type="PANTHER" id="PTHR30537">
    <property type="entry name" value="HTH-TYPE TRANSCRIPTIONAL REGULATOR"/>
    <property type="match status" value="1"/>
</dbReference>
<evidence type="ECO:0000256" key="2">
    <source>
        <dbReference type="ARBA" id="ARBA00023015"/>
    </source>
</evidence>
<dbReference type="PANTHER" id="PTHR30537:SF74">
    <property type="entry name" value="HTH-TYPE TRANSCRIPTIONAL REGULATOR TRPI"/>
    <property type="match status" value="1"/>
</dbReference>
<dbReference type="FunFam" id="1.10.10.10:FF:000001">
    <property type="entry name" value="LysR family transcriptional regulator"/>
    <property type="match status" value="1"/>
</dbReference>
<dbReference type="InterPro" id="IPR058163">
    <property type="entry name" value="LysR-type_TF_proteobact-type"/>
</dbReference>
<dbReference type="GO" id="GO:0003700">
    <property type="term" value="F:DNA-binding transcription factor activity"/>
    <property type="evidence" value="ECO:0007669"/>
    <property type="project" value="InterPro"/>
</dbReference>
<evidence type="ECO:0000256" key="1">
    <source>
        <dbReference type="ARBA" id="ARBA00009437"/>
    </source>
</evidence>
<evidence type="ECO:0000313" key="6">
    <source>
        <dbReference type="EMBL" id="CRL11751.1"/>
    </source>
</evidence>
<dbReference type="InterPro" id="IPR036388">
    <property type="entry name" value="WH-like_DNA-bd_sf"/>
</dbReference>
<accession>A0A0H5DHA2</accession>
<dbReference type="EMBL" id="CVRL01000035">
    <property type="protein sequence ID" value="CRL11751.1"/>
    <property type="molecule type" value="Genomic_DNA"/>
</dbReference>
<proteinExistence type="inferred from homology"/>
<dbReference type="Gene3D" id="3.40.190.10">
    <property type="entry name" value="Periplasmic binding protein-like II"/>
    <property type="match status" value="2"/>
</dbReference>
<dbReference type="SUPFAM" id="SSF53850">
    <property type="entry name" value="Periplasmic binding protein-like II"/>
    <property type="match status" value="1"/>
</dbReference>
<feature type="domain" description="HTH lysR-type" evidence="5">
    <location>
        <begin position="11"/>
        <end position="68"/>
    </location>
</feature>
<dbReference type="InterPro" id="IPR036390">
    <property type="entry name" value="WH_DNA-bd_sf"/>
</dbReference>
<dbReference type="AlphaFoldDB" id="A0A0H5DHA2"/>
<dbReference type="OrthoDB" id="9813056at2"/>
<gene>
    <name evidence="6" type="primary">gcvA_8</name>
    <name evidence="6" type="ORF">NIT7321_02621</name>
</gene>
<protein>
    <submittedName>
        <fullName evidence="6">Gcv operon activator</fullName>
    </submittedName>
</protein>
<dbReference type="SUPFAM" id="SSF46785">
    <property type="entry name" value="Winged helix' DNA-binding domain"/>
    <property type="match status" value="1"/>
</dbReference>
<dbReference type="Gene3D" id="1.10.10.10">
    <property type="entry name" value="Winged helix-like DNA-binding domain superfamily/Winged helix DNA-binding domain"/>
    <property type="match status" value="1"/>
</dbReference>
<keyword evidence="3" id="KW-0238">DNA-binding</keyword>
<keyword evidence="2" id="KW-0805">Transcription regulation</keyword>